<keyword evidence="3" id="KW-0132">Cell division</keyword>
<reference evidence="6" key="1">
    <citation type="journal article" date="2020" name="G3 (Bethesda)">
        <title>High-Quality Assemblies for Three Invasive Social Wasps from the &lt;i&gt;Vespula&lt;/i&gt; Genus.</title>
        <authorList>
            <person name="Harrop T.W.R."/>
            <person name="Guhlin J."/>
            <person name="McLaughlin G.M."/>
            <person name="Permina E."/>
            <person name="Stockwell P."/>
            <person name="Gilligan J."/>
            <person name="Le Lec M.F."/>
            <person name="Gruber M.A.M."/>
            <person name="Quinn O."/>
            <person name="Lovegrove M."/>
            <person name="Duncan E.J."/>
            <person name="Remnant E.J."/>
            <person name="Van Eeckhoven J."/>
            <person name="Graham B."/>
            <person name="Knapp R.A."/>
            <person name="Langford K.W."/>
            <person name="Kronenberg Z."/>
            <person name="Press M.O."/>
            <person name="Eacker S.M."/>
            <person name="Wilson-Rankin E.E."/>
            <person name="Purcell J."/>
            <person name="Lester P.J."/>
            <person name="Dearden P.K."/>
        </authorList>
    </citation>
    <scope>NUCLEOTIDE SEQUENCE</scope>
    <source>
        <strain evidence="6">Marl-1</strain>
    </source>
</reference>
<evidence type="ECO:0000256" key="2">
    <source>
        <dbReference type="ARBA" id="ARBA00020055"/>
    </source>
</evidence>
<dbReference type="Proteomes" id="UP000614350">
    <property type="component" value="Unassembled WGS sequence"/>
</dbReference>
<evidence type="ECO:0000256" key="3">
    <source>
        <dbReference type="ARBA" id="ARBA00022618"/>
    </source>
</evidence>
<keyword evidence="5" id="KW-0131">Cell cycle</keyword>
<dbReference type="EMBL" id="JACSEA010000007">
    <property type="protein sequence ID" value="KAF7396281.1"/>
    <property type="molecule type" value="Genomic_DNA"/>
</dbReference>
<dbReference type="GO" id="GO:0051301">
    <property type="term" value="P:cell division"/>
    <property type="evidence" value="ECO:0007669"/>
    <property type="project" value="UniProtKB-KW"/>
</dbReference>
<evidence type="ECO:0000313" key="7">
    <source>
        <dbReference type="Proteomes" id="UP000614350"/>
    </source>
</evidence>
<dbReference type="GO" id="GO:0060236">
    <property type="term" value="P:regulation of mitotic spindle organization"/>
    <property type="evidence" value="ECO:0007669"/>
    <property type="project" value="TreeGrafter"/>
</dbReference>
<dbReference type="GO" id="GO:0019901">
    <property type="term" value="F:protein kinase binding"/>
    <property type="evidence" value="ECO:0007669"/>
    <property type="project" value="TreeGrafter"/>
</dbReference>
<evidence type="ECO:0000256" key="4">
    <source>
        <dbReference type="ARBA" id="ARBA00022776"/>
    </source>
</evidence>
<evidence type="ECO:0000313" key="6">
    <source>
        <dbReference type="EMBL" id="KAF7396281.1"/>
    </source>
</evidence>
<dbReference type="Pfam" id="PF15280">
    <property type="entry name" value="BORA_N"/>
    <property type="match status" value="1"/>
</dbReference>
<dbReference type="InterPro" id="IPR023252">
    <property type="entry name" value="Aurora_borealis_protein"/>
</dbReference>
<dbReference type="PANTHER" id="PTHR14728">
    <property type="entry name" value="PROTEIN AURORA BOREALIS"/>
    <property type="match status" value="1"/>
</dbReference>
<accession>A0A834JZ56</accession>
<keyword evidence="7" id="KW-1185">Reference proteome</keyword>
<dbReference type="PANTHER" id="PTHR14728:SF2">
    <property type="entry name" value="PROTEIN AURORA BOREALIS"/>
    <property type="match status" value="1"/>
</dbReference>
<comment type="caution">
    <text evidence="6">The sequence shown here is derived from an EMBL/GenBank/DDBJ whole genome shotgun (WGS) entry which is preliminary data.</text>
</comment>
<comment type="similarity">
    <text evidence="1">Belongs to the BORA family.</text>
</comment>
<dbReference type="AlphaFoldDB" id="A0A834JZ56"/>
<sequence>MSQSKLSTPNKTKIKYDGTLTNSTKIYESPIKQNENKHKQTIYQKNAGRFTHLPNHITPPSGLTKFIARNPFENDLTSRLHMSVISPSVFNKVITYIYYIRRLIISVSNLQQSPEFAWSVEELALIKPAEIEEFPLEQIYNVDPDIELKAQAAIDKFFMTNEIIPSPWESKKKEYKVDIKMDTPKRLTDKSNIIKDSFKTTKKDGTCQTILSLPPKLPQNVEEALKPYFTFNEEQSVDSDDANLSTSSLRRKLFFNYTECLEDEEQSSLLVSPIKMNTSLTFCKSPPESGMFIYGTPLKKFSRKMQRHGTPIQNSENLSPNISSILDIRNTSAENMKTRSRSAIKLDFSQSIEMSTSENIKVSENNEVPDMVLSSHNSYINKENFNQSNNDHENIRTDISVEMNSVMENSTSLIKDNKKNEMIKDIDKYHNNINEMKHLPDLSQTYKLENCTSHKTNIFLGMSERQSVSNIVQDTGYQTYSMNSTTNLMESSSVKQKFYYNEQFLISDDEIPLSDWKENFKHFVCSTPSKYNHERAG</sequence>
<evidence type="ECO:0000256" key="1">
    <source>
        <dbReference type="ARBA" id="ARBA00010963"/>
    </source>
</evidence>
<dbReference type="GO" id="GO:0005634">
    <property type="term" value="C:nucleus"/>
    <property type="evidence" value="ECO:0007669"/>
    <property type="project" value="TreeGrafter"/>
</dbReference>
<gene>
    <name evidence="6" type="ORF">HZH66_007143</name>
</gene>
<keyword evidence="4" id="KW-0498">Mitosis</keyword>
<dbReference type="GO" id="GO:0007088">
    <property type="term" value="P:regulation of mitotic nuclear division"/>
    <property type="evidence" value="ECO:0007669"/>
    <property type="project" value="TreeGrafter"/>
</dbReference>
<proteinExistence type="inferred from homology"/>
<dbReference type="PRINTS" id="PR02038">
    <property type="entry name" value="AURORABORA"/>
</dbReference>
<evidence type="ECO:0000256" key="5">
    <source>
        <dbReference type="ARBA" id="ARBA00023306"/>
    </source>
</evidence>
<name>A0A834JZ56_VESVU</name>
<protein>
    <recommendedName>
        <fullName evidence="2">Protein aurora borealis</fullName>
    </recommendedName>
</protein>
<dbReference type="GO" id="GO:0005737">
    <property type="term" value="C:cytoplasm"/>
    <property type="evidence" value="ECO:0007669"/>
    <property type="project" value="TreeGrafter"/>
</dbReference>
<organism evidence="6 7">
    <name type="scientific">Vespula vulgaris</name>
    <name type="common">Yellow jacket</name>
    <name type="synonym">Wasp</name>
    <dbReference type="NCBI Taxonomy" id="7454"/>
    <lineage>
        <taxon>Eukaryota</taxon>
        <taxon>Metazoa</taxon>
        <taxon>Ecdysozoa</taxon>
        <taxon>Arthropoda</taxon>
        <taxon>Hexapoda</taxon>
        <taxon>Insecta</taxon>
        <taxon>Pterygota</taxon>
        <taxon>Neoptera</taxon>
        <taxon>Endopterygota</taxon>
        <taxon>Hymenoptera</taxon>
        <taxon>Apocrita</taxon>
        <taxon>Aculeata</taxon>
        <taxon>Vespoidea</taxon>
        <taxon>Vespidae</taxon>
        <taxon>Vespinae</taxon>
        <taxon>Vespula</taxon>
    </lineage>
</organism>